<feature type="region of interest" description="Disordered" evidence="13">
    <location>
        <begin position="187"/>
        <end position="238"/>
    </location>
</feature>
<dbReference type="Pfam" id="PF05190">
    <property type="entry name" value="MutS_IV"/>
    <property type="match status" value="1"/>
</dbReference>
<dbReference type="Gene3D" id="1.10.1420.10">
    <property type="match status" value="2"/>
</dbReference>
<keyword evidence="6" id="KW-0067">ATP-binding</keyword>
<dbReference type="Pfam" id="PF01624">
    <property type="entry name" value="MutS_I"/>
    <property type="match status" value="1"/>
</dbReference>
<dbReference type="PANTHER" id="PTHR11361">
    <property type="entry name" value="DNA MISMATCH REPAIR PROTEIN MUTS FAMILY MEMBER"/>
    <property type="match status" value="1"/>
</dbReference>
<comment type="similarity">
    <text evidence="2">Belongs to the DNA mismatch repair MutS family. MSH3 subfamily.</text>
</comment>
<dbReference type="PROSITE" id="PS00486">
    <property type="entry name" value="DNA_MISMATCH_REPAIR_2"/>
    <property type="match status" value="1"/>
</dbReference>
<evidence type="ECO:0000259" key="14">
    <source>
        <dbReference type="PROSITE" id="PS00486"/>
    </source>
</evidence>
<dbReference type="GO" id="GO:0006281">
    <property type="term" value="P:DNA repair"/>
    <property type="evidence" value="ECO:0007669"/>
    <property type="project" value="UniProtKB-KW"/>
</dbReference>
<dbReference type="InterPro" id="IPR007861">
    <property type="entry name" value="DNA_mismatch_repair_MutS_clamp"/>
</dbReference>
<feature type="compositionally biased region" description="Basic and acidic residues" evidence="13">
    <location>
        <begin position="190"/>
        <end position="201"/>
    </location>
</feature>
<dbReference type="Gene3D" id="3.40.50.300">
    <property type="entry name" value="P-loop containing nucleotide triphosphate hydrolases"/>
    <property type="match status" value="1"/>
</dbReference>
<gene>
    <name evidence="15" type="ORF">ACJMK2_044362</name>
</gene>
<comment type="subcellular location">
    <subcellularLocation>
        <location evidence="1">Nucleus</location>
    </subcellularLocation>
</comment>
<evidence type="ECO:0000256" key="11">
    <source>
        <dbReference type="RuleBase" id="RU003756"/>
    </source>
</evidence>
<dbReference type="Gene3D" id="3.30.420.110">
    <property type="entry name" value="MutS, connector domain"/>
    <property type="match status" value="1"/>
</dbReference>
<evidence type="ECO:0000256" key="1">
    <source>
        <dbReference type="ARBA" id="ARBA00004123"/>
    </source>
</evidence>
<keyword evidence="9" id="KW-0539">Nucleus</keyword>
<evidence type="ECO:0000256" key="13">
    <source>
        <dbReference type="SAM" id="MobiDB-lite"/>
    </source>
</evidence>
<dbReference type="InterPro" id="IPR045076">
    <property type="entry name" value="MutS"/>
</dbReference>
<dbReference type="InterPro" id="IPR036678">
    <property type="entry name" value="MutS_con_dom_sf"/>
</dbReference>
<dbReference type="EMBL" id="JBJQND010000009">
    <property type="protein sequence ID" value="KAL3867139.1"/>
    <property type="molecule type" value="Genomic_DNA"/>
</dbReference>
<name>A0ABD3VZU4_SINWO</name>
<feature type="region of interest" description="Disordered" evidence="13">
    <location>
        <begin position="1"/>
        <end position="31"/>
    </location>
</feature>
<keyword evidence="16" id="KW-1185">Reference proteome</keyword>
<feature type="compositionally biased region" description="Polar residues" evidence="13">
    <location>
        <begin position="218"/>
        <end position="230"/>
    </location>
</feature>
<dbReference type="AlphaFoldDB" id="A0ABD3VZU4"/>
<sequence>MPPKKNSSLTKLKSNISKTNSSSDGASSSKKQVTISKFFATKVLAQKVTDCDATVDVDIVIDKSSVNRANLKEVKVRSPLKKRQRENSELEETSPKRKRENAEKKSPMNREFNLTSSSPSTTKIHVCNQKETVQAKLDGYGDIKNYQVSAETKDKLKPFFASSDGAMVVGFDLNSLKRKRAAELPDINEEEKRKQDEKLDASFENDENEDESKSDSETVATTSKRNNSASEKNESKPKSNTFLSQFAAAKPAGKSLKKLGTSYTKLELQYLEIKDKYPDAILFVECGYKYRFFREDAEIAAKVLKIYCHLDHNFMTASIPVHRLFVHVRRLVAAGYKVGVVKQTETAALKAAGDNRNTPFTRELKALYTKSTLIDPIQGAPDGSVGGVGTNTYLMCVCDSFQDKNSKGQQIGIVAVQPATGEVVYDSFEGGDSQRDLETRICHISPVEVILQNSVSISTEKLIKGLQTISSVEDDKMRIEKLEDGIFTYNKAFDIVSEFYGTGSSKGSCTLQEVLNLPKPVICCLSGLITYLRDFNLDKVLRDTSAFTMFSVKSKYMQLDGNTMRNLELFQNDTNGKEAGSLFWVLNQTVTKFGARMLRVWISRPLLSRSEIESRQKCIQELISDAYPGLKKLRETLAKCPDLEKGLCSVYHKKCSPQEFYNVCKALHQIHDEMELQKEAIGQQSGSSLLAHIVMETCDLLNDISTFSTGIHENAARENDKTKLFSDESQFPDIGERKSEIQSVMKELEDHLQELKQTLKEPSLEYMTVLGTEYQVKVRNTLLKKVPSDWIKITSTKEVSRFHSPFIVEKYKELSQLREQLLLDCNKAWILFLDTFAENYQRYRKAVQLLSTLDCLFSLAYVAKHHGYCKPEICDDVDVSCIQIEQARHPVIHHLITEQQQYVPNDTDLHSNGKYVMIITGPNMGGKSSYIKQVALISILAQMGSFVPADSAKLSVFDAVYTRMGAADEIFRGRSTFMVELQEASQIMAQATSRSLVILDELGRGTSTHDGVAIAYSVLDFFINKPKCLTLFVTHYPMLAEFENLYPNHVGNYHMSFFLNEEESNEEVITFLYQLVSGMAARSYGLNVAKLANIPSDIVKRATQKSHFLEEKVISRRRQLDLFRDLVNSQADSAPELVKKFIEGT</sequence>
<dbReference type="Proteomes" id="UP001634394">
    <property type="component" value="Unassembled WGS sequence"/>
</dbReference>
<evidence type="ECO:0000256" key="10">
    <source>
        <dbReference type="ARBA" id="ARBA00073774"/>
    </source>
</evidence>
<evidence type="ECO:0000256" key="4">
    <source>
        <dbReference type="ARBA" id="ARBA00022741"/>
    </source>
</evidence>
<dbReference type="FunFam" id="1.10.1420.10:FF:000004">
    <property type="entry name" value="DNA mismatch repair protein Msh3"/>
    <property type="match status" value="1"/>
</dbReference>
<dbReference type="NCBIfam" id="NF003810">
    <property type="entry name" value="PRK05399.1"/>
    <property type="match status" value="1"/>
</dbReference>
<dbReference type="GO" id="GO:0005524">
    <property type="term" value="F:ATP binding"/>
    <property type="evidence" value="ECO:0007669"/>
    <property type="project" value="UniProtKB-UniRule"/>
</dbReference>
<evidence type="ECO:0000256" key="6">
    <source>
        <dbReference type="ARBA" id="ARBA00022840"/>
    </source>
</evidence>
<organism evidence="15 16">
    <name type="scientific">Sinanodonta woodiana</name>
    <name type="common">Chinese pond mussel</name>
    <name type="synonym">Anodonta woodiana</name>
    <dbReference type="NCBI Taxonomy" id="1069815"/>
    <lineage>
        <taxon>Eukaryota</taxon>
        <taxon>Metazoa</taxon>
        <taxon>Spiralia</taxon>
        <taxon>Lophotrochozoa</taxon>
        <taxon>Mollusca</taxon>
        <taxon>Bivalvia</taxon>
        <taxon>Autobranchia</taxon>
        <taxon>Heteroconchia</taxon>
        <taxon>Palaeoheterodonta</taxon>
        <taxon>Unionida</taxon>
        <taxon>Unionoidea</taxon>
        <taxon>Unionidae</taxon>
        <taxon>Unioninae</taxon>
        <taxon>Sinanodonta</taxon>
    </lineage>
</organism>
<proteinExistence type="inferred from homology"/>
<comment type="caution">
    <text evidence="15">The sequence shown here is derived from an EMBL/GenBank/DDBJ whole genome shotgun (WGS) entry which is preliminary data.</text>
</comment>
<dbReference type="FunFam" id="3.40.50.300:FF:000870">
    <property type="entry name" value="MutS protein homolog 4"/>
    <property type="match status" value="1"/>
</dbReference>
<dbReference type="InterPro" id="IPR007696">
    <property type="entry name" value="DNA_mismatch_repair_MutS_core"/>
</dbReference>
<dbReference type="Pfam" id="PF05188">
    <property type="entry name" value="MutS_II"/>
    <property type="match status" value="1"/>
</dbReference>
<dbReference type="InterPro" id="IPR007860">
    <property type="entry name" value="DNA_mmatch_repair_MutS_con_dom"/>
</dbReference>
<dbReference type="InterPro" id="IPR027417">
    <property type="entry name" value="P-loop_NTPase"/>
</dbReference>
<keyword evidence="4 11" id="KW-0547">Nucleotide-binding</keyword>
<evidence type="ECO:0000256" key="7">
    <source>
        <dbReference type="ARBA" id="ARBA00023125"/>
    </source>
</evidence>
<dbReference type="FunFam" id="3.40.1170.10:FF:000004">
    <property type="entry name" value="DNA mismatch repair protein"/>
    <property type="match status" value="1"/>
</dbReference>
<dbReference type="SUPFAM" id="SSF53150">
    <property type="entry name" value="DNA repair protein MutS, domain II"/>
    <property type="match status" value="1"/>
</dbReference>
<dbReference type="Gene3D" id="3.40.1170.10">
    <property type="entry name" value="DNA repair protein MutS, domain I"/>
    <property type="match status" value="1"/>
</dbReference>
<evidence type="ECO:0000256" key="2">
    <source>
        <dbReference type="ARBA" id="ARBA00007094"/>
    </source>
</evidence>
<dbReference type="InterPro" id="IPR000432">
    <property type="entry name" value="DNA_mismatch_repair_MutS_C"/>
</dbReference>
<dbReference type="PANTHER" id="PTHR11361:SF122">
    <property type="entry name" value="DNA MISMATCH REPAIR PROTEIN MSH3"/>
    <property type="match status" value="1"/>
</dbReference>
<feature type="region of interest" description="Disordered" evidence="13">
    <location>
        <begin position="77"/>
        <end position="123"/>
    </location>
</feature>
<dbReference type="InterPro" id="IPR016151">
    <property type="entry name" value="DNA_mismatch_repair_MutS_N"/>
</dbReference>
<keyword evidence="7 11" id="KW-0238">DNA-binding</keyword>
<accession>A0ABD3VZU4</accession>
<dbReference type="InterPro" id="IPR036187">
    <property type="entry name" value="DNA_mismatch_repair_MutS_sf"/>
</dbReference>
<evidence type="ECO:0000313" key="16">
    <source>
        <dbReference type="Proteomes" id="UP001634394"/>
    </source>
</evidence>
<dbReference type="GO" id="GO:0005634">
    <property type="term" value="C:nucleus"/>
    <property type="evidence" value="ECO:0007669"/>
    <property type="project" value="UniProtKB-SubCell"/>
</dbReference>
<comment type="function">
    <text evidence="11">Component of the post-replicative DNA mismatch repair system (MMR).</text>
</comment>
<evidence type="ECO:0000256" key="8">
    <source>
        <dbReference type="ARBA" id="ARBA00023204"/>
    </source>
</evidence>
<keyword evidence="12" id="KW-0175">Coiled coil</keyword>
<evidence type="ECO:0000313" key="15">
    <source>
        <dbReference type="EMBL" id="KAL3867139.1"/>
    </source>
</evidence>
<evidence type="ECO:0000256" key="5">
    <source>
        <dbReference type="ARBA" id="ARBA00022763"/>
    </source>
</evidence>
<dbReference type="GO" id="GO:0030983">
    <property type="term" value="F:mismatched DNA binding"/>
    <property type="evidence" value="ECO:0007669"/>
    <property type="project" value="UniProtKB-UniRule"/>
</dbReference>
<dbReference type="SUPFAM" id="SSF48334">
    <property type="entry name" value="DNA repair protein MutS, domain III"/>
    <property type="match status" value="1"/>
</dbReference>
<protein>
    <recommendedName>
        <fullName evidence="3 10">DNA mismatch repair protein MSH3</fullName>
    </recommendedName>
    <alternativeName>
        <fullName evidence="3 10">DNA mismatch repair protein MSH3</fullName>
    </alternativeName>
</protein>
<feature type="compositionally biased region" description="Polar residues" evidence="13">
    <location>
        <begin position="112"/>
        <end position="123"/>
    </location>
</feature>
<feature type="coiled-coil region" evidence="12">
    <location>
        <begin position="738"/>
        <end position="765"/>
    </location>
</feature>
<dbReference type="SMART" id="SM00534">
    <property type="entry name" value="MUTSac"/>
    <property type="match status" value="1"/>
</dbReference>
<dbReference type="SUPFAM" id="SSF52540">
    <property type="entry name" value="P-loop containing nucleoside triphosphate hydrolases"/>
    <property type="match status" value="1"/>
</dbReference>
<dbReference type="SUPFAM" id="SSF55271">
    <property type="entry name" value="DNA repair protein MutS, domain I"/>
    <property type="match status" value="1"/>
</dbReference>
<dbReference type="SMART" id="SM00533">
    <property type="entry name" value="MUTSd"/>
    <property type="match status" value="1"/>
</dbReference>
<evidence type="ECO:0000256" key="9">
    <source>
        <dbReference type="ARBA" id="ARBA00023242"/>
    </source>
</evidence>
<keyword evidence="8 11" id="KW-0234">DNA repair</keyword>
<reference evidence="15 16" key="1">
    <citation type="submission" date="2024-11" db="EMBL/GenBank/DDBJ databases">
        <title>Chromosome-level genome assembly of the freshwater bivalve Anodonta woodiana.</title>
        <authorList>
            <person name="Chen X."/>
        </authorList>
    </citation>
    <scope>NUCLEOTIDE SEQUENCE [LARGE SCALE GENOMIC DNA]</scope>
    <source>
        <strain evidence="15">MN2024</strain>
        <tissue evidence="15">Gills</tissue>
    </source>
</reference>
<dbReference type="InterPro" id="IPR007695">
    <property type="entry name" value="DNA_mismatch_repair_MutS-lik_N"/>
</dbReference>
<evidence type="ECO:0000256" key="12">
    <source>
        <dbReference type="SAM" id="Coils"/>
    </source>
</evidence>
<feature type="domain" description="DNA mismatch repair proteins mutS family" evidence="14">
    <location>
        <begin position="995"/>
        <end position="1011"/>
    </location>
</feature>
<evidence type="ECO:0000256" key="3">
    <source>
        <dbReference type="ARBA" id="ARBA00022151"/>
    </source>
</evidence>
<dbReference type="Pfam" id="PF05192">
    <property type="entry name" value="MutS_III"/>
    <property type="match status" value="1"/>
</dbReference>
<keyword evidence="5 11" id="KW-0227">DNA damage</keyword>
<dbReference type="Pfam" id="PF00488">
    <property type="entry name" value="MutS_V"/>
    <property type="match status" value="1"/>
</dbReference>